<dbReference type="AlphaFoldDB" id="A0A6G0ZJS3"/>
<comment type="caution">
    <text evidence="1">The sequence shown here is derived from an EMBL/GenBank/DDBJ whole genome shotgun (WGS) entry which is preliminary data.</text>
</comment>
<dbReference type="EMBL" id="VUJU01000298">
    <property type="protein sequence ID" value="KAF0771423.1"/>
    <property type="molecule type" value="Genomic_DNA"/>
</dbReference>
<protein>
    <submittedName>
        <fullName evidence="1">Uncharacterized protein</fullName>
    </submittedName>
</protein>
<sequence>MYSLLTLNMDIIVWLLFIFETINWIPCIMGDVYEVRLKDAVELIKKFTQKITSSSASSAIGTVLAEAIKNNGRSFNGCKKNEKERKKYIYLGAVLLAKTVHWDPCGVVTWN</sequence>
<gene>
    <name evidence="1" type="ORF">FWK35_00004974</name>
</gene>
<name>A0A6G0ZJS3_APHCR</name>
<evidence type="ECO:0000313" key="1">
    <source>
        <dbReference type="EMBL" id="KAF0771423.1"/>
    </source>
</evidence>
<dbReference type="Proteomes" id="UP000478052">
    <property type="component" value="Unassembled WGS sequence"/>
</dbReference>
<reference evidence="1 2" key="1">
    <citation type="submission" date="2019-08" db="EMBL/GenBank/DDBJ databases">
        <title>Whole genome of Aphis craccivora.</title>
        <authorList>
            <person name="Voronova N.V."/>
            <person name="Shulinski R.S."/>
            <person name="Bandarenka Y.V."/>
            <person name="Zhorov D.G."/>
            <person name="Warner D."/>
        </authorList>
    </citation>
    <scope>NUCLEOTIDE SEQUENCE [LARGE SCALE GENOMIC DNA]</scope>
    <source>
        <strain evidence="1">180601</strain>
        <tissue evidence="1">Whole Body</tissue>
    </source>
</reference>
<keyword evidence="2" id="KW-1185">Reference proteome</keyword>
<evidence type="ECO:0000313" key="2">
    <source>
        <dbReference type="Proteomes" id="UP000478052"/>
    </source>
</evidence>
<proteinExistence type="predicted"/>
<feature type="non-terminal residue" evidence="1">
    <location>
        <position position="111"/>
    </location>
</feature>
<accession>A0A6G0ZJS3</accession>
<organism evidence="1 2">
    <name type="scientific">Aphis craccivora</name>
    <name type="common">Cowpea aphid</name>
    <dbReference type="NCBI Taxonomy" id="307492"/>
    <lineage>
        <taxon>Eukaryota</taxon>
        <taxon>Metazoa</taxon>
        <taxon>Ecdysozoa</taxon>
        <taxon>Arthropoda</taxon>
        <taxon>Hexapoda</taxon>
        <taxon>Insecta</taxon>
        <taxon>Pterygota</taxon>
        <taxon>Neoptera</taxon>
        <taxon>Paraneoptera</taxon>
        <taxon>Hemiptera</taxon>
        <taxon>Sternorrhyncha</taxon>
        <taxon>Aphidomorpha</taxon>
        <taxon>Aphidoidea</taxon>
        <taxon>Aphididae</taxon>
        <taxon>Aphidini</taxon>
        <taxon>Aphis</taxon>
        <taxon>Aphis</taxon>
    </lineage>
</organism>